<dbReference type="Proteomes" id="UP001222932">
    <property type="component" value="Unassembled WGS sequence"/>
</dbReference>
<gene>
    <name evidence="6" type="ORF">CspeluHIS016_0106580</name>
</gene>
<dbReference type="InterPro" id="IPR003954">
    <property type="entry name" value="RRM_euk-type"/>
</dbReference>
<feature type="compositionally biased region" description="Basic and acidic residues" evidence="4">
    <location>
        <begin position="205"/>
        <end position="224"/>
    </location>
</feature>
<sequence length="353" mass="37989">MSAAPASPASAAAPVAAPAPVAAVDSIVEEGHRVYIGNLAFSATEEQIREHLDKVGGEITSVILPTRYKNRPAGYAFVTFKNEDDATKAVKTLDETEIGGRQVHLQLARSKEENAERRTELLEKRKEAKAEKAAKAKEEKKAAAAAADTAAAGSDKSADNADKPKKKKKAAPKSRRRRPEDGDETVADDDAEVEAAPKATKPKKAKEPKTKAENGDAAEKEPKERKPRLALTGENTVFVANLPFTIDDQGLSDIFTKLSIKIKSAHVIKGPRKLPGRRAFRGSKGFGFVVLEDESQQVPAVEKINGMEVQDRKITAKVALEMKPIEELEVAAAQSEAKADAKPDVKADTKDVT</sequence>
<dbReference type="InterPro" id="IPR000504">
    <property type="entry name" value="RRM_dom"/>
</dbReference>
<feature type="domain" description="RRM" evidence="5">
    <location>
        <begin position="235"/>
        <end position="321"/>
    </location>
</feature>
<dbReference type="SMART" id="SM00361">
    <property type="entry name" value="RRM_1"/>
    <property type="match status" value="1"/>
</dbReference>
<dbReference type="Pfam" id="PF00076">
    <property type="entry name" value="RRM_1"/>
    <property type="match status" value="2"/>
</dbReference>
<dbReference type="InterPro" id="IPR012677">
    <property type="entry name" value="Nucleotide-bd_a/b_plait_sf"/>
</dbReference>
<name>A0AAD3TPB5_9TREE</name>
<feature type="region of interest" description="Disordered" evidence="4">
    <location>
        <begin position="332"/>
        <end position="353"/>
    </location>
</feature>
<feature type="compositionally biased region" description="Basic residues" evidence="4">
    <location>
        <begin position="164"/>
        <end position="177"/>
    </location>
</feature>
<evidence type="ECO:0000313" key="6">
    <source>
        <dbReference type="EMBL" id="GMK54072.1"/>
    </source>
</evidence>
<feature type="compositionally biased region" description="Low complexity" evidence="4">
    <location>
        <begin position="143"/>
        <end position="155"/>
    </location>
</feature>
<dbReference type="PANTHER" id="PTHR23236">
    <property type="entry name" value="EUKARYOTIC TRANSLATION INITIATION FACTOR 4B/4H"/>
    <property type="match status" value="1"/>
</dbReference>
<dbReference type="CDD" id="cd00590">
    <property type="entry name" value="RRM_SF"/>
    <property type="match status" value="1"/>
</dbReference>
<dbReference type="GO" id="GO:0003723">
    <property type="term" value="F:RNA binding"/>
    <property type="evidence" value="ECO:0007669"/>
    <property type="project" value="UniProtKB-UniRule"/>
</dbReference>
<feature type="domain" description="RRM" evidence="5">
    <location>
        <begin position="32"/>
        <end position="110"/>
    </location>
</feature>
<dbReference type="InterPro" id="IPR035979">
    <property type="entry name" value="RBD_domain_sf"/>
</dbReference>
<keyword evidence="2 3" id="KW-0694">RNA-binding</keyword>
<protein>
    <recommendedName>
        <fullName evidence="5">RRM domain-containing protein</fullName>
    </recommendedName>
</protein>
<evidence type="ECO:0000259" key="5">
    <source>
        <dbReference type="PROSITE" id="PS50102"/>
    </source>
</evidence>
<dbReference type="PROSITE" id="PS50102">
    <property type="entry name" value="RRM"/>
    <property type="match status" value="2"/>
</dbReference>
<keyword evidence="1" id="KW-0677">Repeat</keyword>
<feature type="compositionally biased region" description="Basic and acidic residues" evidence="4">
    <location>
        <begin position="125"/>
        <end position="142"/>
    </location>
</feature>
<dbReference type="SUPFAM" id="SSF54928">
    <property type="entry name" value="RNA-binding domain, RBD"/>
    <property type="match status" value="2"/>
</dbReference>
<accession>A0AAD3TPB5</accession>
<dbReference type="Gene3D" id="3.30.70.330">
    <property type="match status" value="2"/>
</dbReference>
<proteinExistence type="predicted"/>
<reference evidence="6" key="1">
    <citation type="journal article" date="2023" name="BMC Genomics">
        <title>Chromosome-level genome assemblies of Cutaneotrichosporon spp. (Trichosporonales, Basidiomycota) reveal imbalanced evolution between nucleotide sequences and chromosome synteny.</title>
        <authorList>
            <person name="Kobayashi Y."/>
            <person name="Kayamori A."/>
            <person name="Aoki K."/>
            <person name="Shiwa Y."/>
            <person name="Matsutani M."/>
            <person name="Fujita N."/>
            <person name="Sugita T."/>
            <person name="Iwasaki W."/>
            <person name="Tanaka N."/>
            <person name="Takashima M."/>
        </authorList>
    </citation>
    <scope>NUCLEOTIDE SEQUENCE</scope>
    <source>
        <strain evidence="6">HIS016</strain>
    </source>
</reference>
<dbReference type="SMART" id="SM00360">
    <property type="entry name" value="RRM"/>
    <property type="match status" value="2"/>
</dbReference>
<reference evidence="6" key="2">
    <citation type="submission" date="2023-06" db="EMBL/GenBank/DDBJ databases">
        <authorList>
            <person name="Kobayashi Y."/>
            <person name="Kayamori A."/>
            <person name="Aoki K."/>
            <person name="Shiwa Y."/>
            <person name="Fujita N."/>
            <person name="Sugita T."/>
            <person name="Iwasaki W."/>
            <person name="Tanaka N."/>
            <person name="Takashima M."/>
        </authorList>
    </citation>
    <scope>NUCLEOTIDE SEQUENCE</scope>
    <source>
        <strain evidence="6">HIS016</strain>
    </source>
</reference>
<keyword evidence="7" id="KW-1185">Reference proteome</keyword>
<comment type="caution">
    <text evidence="6">The sequence shown here is derived from an EMBL/GenBank/DDBJ whole genome shotgun (WGS) entry which is preliminary data.</text>
</comment>
<feature type="compositionally biased region" description="Acidic residues" evidence="4">
    <location>
        <begin position="181"/>
        <end position="193"/>
    </location>
</feature>
<dbReference type="PANTHER" id="PTHR23236:SF119">
    <property type="entry name" value="NUCLEAR RNA-BINDING PROTEIN SART-3"/>
    <property type="match status" value="1"/>
</dbReference>
<dbReference type="AlphaFoldDB" id="A0AAD3TPB5"/>
<organism evidence="6 7">
    <name type="scientific">Cutaneotrichosporon spelunceum</name>
    <dbReference type="NCBI Taxonomy" id="1672016"/>
    <lineage>
        <taxon>Eukaryota</taxon>
        <taxon>Fungi</taxon>
        <taxon>Dikarya</taxon>
        <taxon>Basidiomycota</taxon>
        <taxon>Agaricomycotina</taxon>
        <taxon>Tremellomycetes</taxon>
        <taxon>Trichosporonales</taxon>
        <taxon>Trichosporonaceae</taxon>
        <taxon>Cutaneotrichosporon</taxon>
    </lineage>
</organism>
<evidence type="ECO:0000256" key="3">
    <source>
        <dbReference type="PROSITE-ProRule" id="PRU00176"/>
    </source>
</evidence>
<feature type="compositionally biased region" description="Basic and acidic residues" evidence="4">
    <location>
        <begin position="337"/>
        <end position="353"/>
    </location>
</feature>
<evidence type="ECO:0000313" key="7">
    <source>
        <dbReference type="Proteomes" id="UP001222932"/>
    </source>
</evidence>
<dbReference type="EMBL" id="BTCM01000001">
    <property type="protein sequence ID" value="GMK54072.1"/>
    <property type="molecule type" value="Genomic_DNA"/>
</dbReference>
<evidence type="ECO:0000256" key="2">
    <source>
        <dbReference type="ARBA" id="ARBA00022884"/>
    </source>
</evidence>
<evidence type="ECO:0000256" key="4">
    <source>
        <dbReference type="SAM" id="MobiDB-lite"/>
    </source>
</evidence>
<feature type="region of interest" description="Disordered" evidence="4">
    <location>
        <begin position="125"/>
        <end position="229"/>
    </location>
</feature>
<evidence type="ECO:0000256" key="1">
    <source>
        <dbReference type="ARBA" id="ARBA00022737"/>
    </source>
</evidence>